<proteinExistence type="predicted"/>
<dbReference type="PROSITE" id="PS51367">
    <property type="entry name" value="THAUMATIN_2"/>
    <property type="match status" value="1"/>
</dbReference>
<name>A0A2J7QX76_9NEOP</name>
<organism evidence="3 4">
    <name type="scientific">Cryptotermes secundus</name>
    <dbReference type="NCBI Taxonomy" id="105785"/>
    <lineage>
        <taxon>Eukaryota</taxon>
        <taxon>Metazoa</taxon>
        <taxon>Ecdysozoa</taxon>
        <taxon>Arthropoda</taxon>
        <taxon>Hexapoda</taxon>
        <taxon>Insecta</taxon>
        <taxon>Pterygota</taxon>
        <taxon>Neoptera</taxon>
        <taxon>Polyneoptera</taxon>
        <taxon>Dictyoptera</taxon>
        <taxon>Blattodea</taxon>
        <taxon>Blattoidea</taxon>
        <taxon>Termitoidae</taxon>
        <taxon>Kalotermitidae</taxon>
        <taxon>Cryptotermitinae</taxon>
        <taxon>Cryptotermes</taxon>
    </lineage>
</organism>
<dbReference type="PRINTS" id="PR00347">
    <property type="entry name" value="THAUMATIN"/>
</dbReference>
<dbReference type="SUPFAM" id="SSF49870">
    <property type="entry name" value="Osmotin, thaumatin-like protein"/>
    <property type="match status" value="1"/>
</dbReference>
<dbReference type="Gene3D" id="2.60.110.10">
    <property type="entry name" value="Thaumatin"/>
    <property type="match status" value="1"/>
</dbReference>
<dbReference type="CDD" id="cd09218">
    <property type="entry name" value="TLP-PA"/>
    <property type="match status" value="1"/>
</dbReference>
<dbReference type="PIRSF" id="PIRSF002703">
    <property type="entry name" value="Thaumatin"/>
    <property type="match status" value="1"/>
</dbReference>
<feature type="chain" id="PRO_5014453641" evidence="2">
    <location>
        <begin position="18"/>
        <end position="242"/>
    </location>
</feature>
<keyword evidence="1" id="KW-1015">Disulfide bond</keyword>
<dbReference type="Pfam" id="PF00314">
    <property type="entry name" value="Thaumatin"/>
    <property type="match status" value="1"/>
</dbReference>
<dbReference type="InterPro" id="IPR001938">
    <property type="entry name" value="Thaumatin"/>
</dbReference>
<accession>A0A2J7QX76</accession>
<sequence length="242" mass="25911">MLAFCTIALALAGLAHPKEFQFLNRGSQTIWVGILGNRLLEDGGFALAPGQQVNVPFSDSWSGRVWARTGCNFDANGVGPCEVGDCGNKLKCNGAGGVPPVSLAEFTTGDLDFYDVSFVDGANVPIEIISLGGVPDQNNQYSCQTAGCTVDLLSNCPNELQVKNSAGQTVACRSSCNKFGTDEYCCAGEYNNPNVCDPSNWIINSASYFKRNCPNAYSYAYDDGSSTYICPHNNVGYMIVFH</sequence>
<dbReference type="FunFam" id="2.60.110.10:FF:000004">
    <property type="entry name" value="THAUMATIN-LIKE PROTEIN 1"/>
    <property type="match status" value="1"/>
</dbReference>
<dbReference type="InterPro" id="IPR037176">
    <property type="entry name" value="Osmotin/thaumatin-like_sf"/>
</dbReference>
<dbReference type="SMART" id="SM00205">
    <property type="entry name" value="THN"/>
    <property type="match status" value="1"/>
</dbReference>
<protein>
    <submittedName>
        <fullName evidence="3">Pathogenesis-related protein 5</fullName>
    </submittedName>
</protein>
<evidence type="ECO:0000256" key="1">
    <source>
        <dbReference type="PIRSR" id="PIRSR002703-1"/>
    </source>
</evidence>
<dbReference type="PANTHER" id="PTHR31048">
    <property type="entry name" value="OS03G0233200 PROTEIN"/>
    <property type="match status" value="1"/>
</dbReference>
<evidence type="ECO:0000256" key="2">
    <source>
        <dbReference type="SAM" id="SignalP"/>
    </source>
</evidence>
<feature type="disulfide bond" evidence="1">
    <location>
        <begin position="156"/>
        <end position="172"/>
    </location>
</feature>
<dbReference type="OrthoDB" id="430315at2759"/>
<feature type="signal peptide" evidence="2">
    <location>
        <begin position="1"/>
        <end position="17"/>
    </location>
</feature>
<dbReference type="STRING" id="105785.A0A2J7QX76"/>
<evidence type="ECO:0000313" key="3">
    <source>
        <dbReference type="EMBL" id="PNF33193.1"/>
    </source>
</evidence>
<dbReference type="InParanoid" id="A0A2J7QX76"/>
<evidence type="ECO:0000313" key="4">
    <source>
        <dbReference type="Proteomes" id="UP000235965"/>
    </source>
</evidence>
<comment type="caution">
    <text evidence="3">The sequence shown here is derived from an EMBL/GenBank/DDBJ whole genome shotgun (WGS) entry which is preliminary data.</text>
</comment>
<dbReference type="EMBL" id="NEVH01009388">
    <property type="protein sequence ID" value="PNF33193.1"/>
    <property type="molecule type" value="Genomic_DNA"/>
</dbReference>
<feature type="disulfide bond" evidence="1">
    <location>
        <begin position="186"/>
        <end position="196"/>
    </location>
</feature>
<keyword evidence="2" id="KW-0732">Signal</keyword>
<feature type="disulfide bond" evidence="1">
    <location>
        <begin position="143"/>
        <end position="230"/>
    </location>
</feature>
<feature type="disulfide bond" evidence="1">
    <location>
        <begin position="86"/>
        <end position="92"/>
    </location>
</feature>
<gene>
    <name evidence="3" type="ORF">B7P43_G12805</name>
</gene>
<dbReference type="Proteomes" id="UP000235965">
    <property type="component" value="Unassembled WGS sequence"/>
</dbReference>
<feature type="disulfide bond" evidence="1">
    <location>
        <begin position="176"/>
        <end position="185"/>
    </location>
</feature>
<dbReference type="AlphaFoldDB" id="A0A2J7QX76"/>
<feature type="disulfide bond" evidence="1">
    <location>
        <begin position="71"/>
        <end position="81"/>
    </location>
</feature>
<keyword evidence="4" id="KW-1185">Reference proteome</keyword>
<feature type="disulfide bond" evidence="1">
    <location>
        <begin position="148"/>
        <end position="213"/>
    </location>
</feature>
<reference evidence="3 4" key="1">
    <citation type="submission" date="2017-12" db="EMBL/GenBank/DDBJ databases">
        <title>Hemimetabolous genomes reveal molecular basis of termite eusociality.</title>
        <authorList>
            <person name="Harrison M.C."/>
            <person name="Jongepier E."/>
            <person name="Robertson H.M."/>
            <person name="Arning N."/>
            <person name="Bitard-Feildel T."/>
            <person name="Chao H."/>
            <person name="Childers C.P."/>
            <person name="Dinh H."/>
            <person name="Doddapaneni H."/>
            <person name="Dugan S."/>
            <person name="Gowin J."/>
            <person name="Greiner C."/>
            <person name="Han Y."/>
            <person name="Hu H."/>
            <person name="Hughes D.S.T."/>
            <person name="Huylmans A.-K."/>
            <person name="Kemena C."/>
            <person name="Kremer L.P.M."/>
            <person name="Lee S.L."/>
            <person name="Lopez-Ezquerra A."/>
            <person name="Mallet L."/>
            <person name="Monroy-Kuhn J.M."/>
            <person name="Moser A."/>
            <person name="Murali S.C."/>
            <person name="Muzny D.M."/>
            <person name="Otani S."/>
            <person name="Piulachs M.-D."/>
            <person name="Poelchau M."/>
            <person name="Qu J."/>
            <person name="Schaub F."/>
            <person name="Wada-Katsumata A."/>
            <person name="Worley K.C."/>
            <person name="Xie Q."/>
            <person name="Ylla G."/>
            <person name="Poulsen M."/>
            <person name="Gibbs R.A."/>
            <person name="Schal C."/>
            <person name="Richards S."/>
            <person name="Belles X."/>
            <person name="Korb J."/>
            <person name="Bornberg-Bauer E."/>
        </authorList>
    </citation>
    <scope>NUCLEOTIDE SEQUENCE [LARGE SCALE GENOMIC DNA]</scope>
    <source>
        <tissue evidence="3">Whole body</tissue>
    </source>
</reference>